<dbReference type="PANTHER" id="PTHR23501">
    <property type="entry name" value="MAJOR FACILITATOR SUPERFAMILY"/>
    <property type="match status" value="1"/>
</dbReference>
<sequence length="286" mass="30820">MASAAEKSSCPTPVELNFDWWGTLFLIIAVCCIILASQALAEPDRIGLALIWIGGFVLSLAVMILWMRAREDALVPLELVRIPMVWKCGLVAFLYGALFTGVVSLFPILFRDYYGLGLRQIGLVMMPFLGAVGVGSILTGLLVRKTGRMMIFPAIGLAVFACSMIGLALFMDRLGAWQTAIALGTAGMWMGTTLNVVNISVQANTPPDMMGRATAFVQLSRTVGASLGVGLGTLVYFRSLNTFAAECTGHCDGSVRYAFALLLCFFALLSMSAALVAHRARRFRLS</sequence>
<proteinExistence type="predicted"/>
<dbReference type="Pfam" id="PF07690">
    <property type="entry name" value="MFS_1"/>
    <property type="match status" value="1"/>
</dbReference>
<dbReference type="PROSITE" id="PS50850">
    <property type="entry name" value="MFS"/>
    <property type="match status" value="1"/>
</dbReference>
<protein>
    <submittedName>
        <fullName evidence="7">MFS transporter</fullName>
    </submittedName>
</protein>
<evidence type="ECO:0000256" key="4">
    <source>
        <dbReference type="ARBA" id="ARBA00023136"/>
    </source>
</evidence>
<dbReference type="SUPFAM" id="SSF103473">
    <property type="entry name" value="MFS general substrate transporter"/>
    <property type="match status" value="1"/>
</dbReference>
<evidence type="ECO:0000313" key="8">
    <source>
        <dbReference type="Proteomes" id="UP001596353"/>
    </source>
</evidence>
<gene>
    <name evidence="7" type="ORF">ACFQFQ_27695</name>
</gene>
<feature type="transmembrane region" description="Helical" evidence="5">
    <location>
        <begin position="213"/>
        <end position="237"/>
    </location>
</feature>
<feature type="transmembrane region" description="Helical" evidence="5">
    <location>
        <begin position="257"/>
        <end position="277"/>
    </location>
</feature>
<dbReference type="EMBL" id="JBHSWG010000004">
    <property type="protein sequence ID" value="MFC6762470.1"/>
    <property type="molecule type" value="Genomic_DNA"/>
</dbReference>
<feature type="transmembrane region" description="Helical" evidence="5">
    <location>
        <begin position="88"/>
        <end position="109"/>
    </location>
</feature>
<dbReference type="PANTHER" id="PTHR23501:SF197">
    <property type="entry name" value="COMD"/>
    <property type="match status" value="1"/>
</dbReference>
<keyword evidence="3 5" id="KW-1133">Transmembrane helix</keyword>
<keyword evidence="8" id="KW-1185">Reference proteome</keyword>
<dbReference type="InterPro" id="IPR036259">
    <property type="entry name" value="MFS_trans_sf"/>
</dbReference>
<comment type="subcellular location">
    <subcellularLocation>
        <location evidence="1">Membrane</location>
        <topology evidence="1">Multi-pass membrane protein</topology>
    </subcellularLocation>
</comment>
<comment type="caution">
    <text evidence="7">The sequence shown here is derived from an EMBL/GenBank/DDBJ whole genome shotgun (WGS) entry which is preliminary data.</text>
</comment>
<feature type="transmembrane region" description="Helical" evidence="5">
    <location>
        <begin position="121"/>
        <end position="143"/>
    </location>
</feature>
<feature type="transmembrane region" description="Helical" evidence="5">
    <location>
        <begin position="46"/>
        <end position="67"/>
    </location>
</feature>
<reference evidence="8" key="1">
    <citation type="journal article" date="2019" name="Int. J. Syst. Evol. Microbiol.">
        <title>The Global Catalogue of Microorganisms (GCM) 10K type strain sequencing project: providing services to taxonomists for standard genome sequencing and annotation.</title>
        <authorList>
            <consortium name="The Broad Institute Genomics Platform"/>
            <consortium name="The Broad Institute Genome Sequencing Center for Infectious Disease"/>
            <person name="Wu L."/>
            <person name="Ma J."/>
        </authorList>
    </citation>
    <scope>NUCLEOTIDE SEQUENCE [LARGE SCALE GENOMIC DNA]</scope>
    <source>
        <strain evidence="8">CCUG 66188</strain>
    </source>
</reference>
<name>A0ABW2B9N9_9RHOB</name>
<evidence type="ECO:0000256" key="3">
    <source>
        <dbReference type="ARBA" id="ARBA00022989"/>
    </source>
</evidence>
<keyword evidence="2 5" id="KW-0812">Transmembrane</keyword>
<evidence type="ECO:0000256" key="1">
    <source>
        <dbReference type="ARBA" id="ARBA00004141"/>
    </source>
</evidence>
<feature type="transmembrane region" description="Helical" evidence="5">
    <location>
        <begin position="150"/>
        <end position="171"/>
    </location>
</feature>
<evidence type="ECO:0000256" key="5">
    <source>
        <dbReference type="SAM" id="Phobius"/>
    </source>
</evidence>
<feature type="transmembrane region" description="Helical" evidence="5">
    <location>
        <begin position="20"/>
        <end position="40"/>
    </location>
</feature>
<keyword evidence="4 5" id="KW-0472">Membrane</keyword>
<organism evidence="7 8">
    <name type="scientific">Sulfitobacter porphyrae</name>
    <dbReference type="NCBI Taxonomy" id="1246864"/>
    <lineage>
        <taxon>Bacteria</taxon>
        <taxon>Pseudomonadati</taxon>
        <taxon>Pseudomonadota</taxon>
        <taxon>Alphaproteobacteria</taxon>
        <taxon>Rhodobacterales</taxon>
        <taxon>Roseobacteraceae</taxon>
        <taxon>Sulfitobacter</taxon>
    </lineage>
</organism>
<accession>A0ABW2B9N9</accession>
<dbReference type="InterPro" id="IPR011701">
    <property type="entry name" value="MFS"/>
</dbReference>
<evidence type="ECO:0000256" key="2">
    <source>
        <dbReference type="ARBA" id="ARBA00022692"/>
    </source>
</evidence>
<dbReference type="InterPro" id="IPR020846">
    <property type="entry name" value="MFS_dom"/>
</dbReference>
<evidence type="ECO:0000259" key="6">
    <source>
        <dbReference type="PROSITE" id="PS50850"/>
    </source>
</evidence>
<evidence type="ECO:0000313" key="7">
    <source>
        <dbReference type="EMBL" id="MFC6762470.1"/>
    </source>
</evidence>
<feature type="transmembrane region" description="Helical" evidence="5">
    <location>
        <begin position="177"/>
        <end position="201"/>
    </location>
</feature>
<dbReference type="Proteomes" id="UP001596353">
    <property type="component" value="Unassembled WGS sequence"/>
</dbReference>
<feature type="domain" description="Major facilitator superfamily (MFS) profile" evidence="6">
    <location>
        <begin position="47"/>
        <end position="286"/>
    </location>
</feature>
<dbReference type="Gene3D" id="1.20.1250.20">
    <property type="entry name" value="MFS general substrate transporter like domains"/>
    <property type="match status" value="1"/>
</dbReference>